<dbReference type="InterPro" id="IPR052036">
    <property type="entry name" value="Hydrolase/PRTase-associated"/>
</dbReference>
<dbReference type="EC" id="2.1.1.77" evidence="2"/>
<keyword evidence="2" id="KW-0808">Transferase</keyword>
<dbReference type="Gene3D" id="1.20.1440.30">
    <property type="entry name" value="Biosynthetic Protein domain"/>
    <property type="match status" value="1"/>
</dbReference>
<dbReference type="CDD" id="cd14728">
    <property type="entry name" value="Ere-like"/>
    <property type="match status" value="1"/>
</dbReference>
<sequence>MTLSSTFKAALAAALLAAAGCSPGNSQAAVQPAQSVTAAASAVRAAAVPVTGGQQDYRQLMNAIGDSRFVLLGESTHGTHEFYRERARISEELIRTRGFGAIAIEGDWTPTYRVNLYVQGLGSDRNAAQALSSYTNFPQWMWGNTDFRDLVERLRTYNLSQPPERRVRVYGMDVYDMFGAAEAAVAYARRTVPAAAARVERQYRCFRPYGRDTHAYGEAARRPQRSCQEEAAAALAEVRRIPRPADPVQAEAHFAAVQSATSVAAAEAYFRTVYAGSMAWNVRDQQMARNLDAIAEHLAALRGQPGKVIAWGHNTHSGDARATFAAARGELNLGQLMRQRYGKSGFLIGFLTHSGTVMAAPEWDQSGRLYDVRPALPESYGGLFHSTGLPAFSLVLRGNRAVAEPLRGPMLERAIGVIYQPQTERMSHYFEARLSDQFDAVIYFDKSRAVRPVR</sequence>
<gene>
    <name evidence="2" type="ORF">AVDCRST_MAG23-278</name>
</gene>
<dbReference type="InterPro" id="IPR014622">
    <property type="entry name" value="UCP036794_erythomycin"/>
</dbReference>
<dbReference type="SUPFAM" id="SSF159501">
    <property type="entry name" value="EreA/ChaN-like"/>
    <property type="match status" value="1"/>
</dbReference>
<keyword evidence="2" id="KW-0489">Methyltransferase</keyword>
<evidence type="ECO:0000313" key="2">
    <source>
        <dbReference type="EMBL" id="CAA9523997.1"/>
    </source>
</evidence>
<dbReference type="PANTHER" id="PTHR31299:SF0">
    <property type="entry name" value="ESTERASE, PUTATIVE (AFU_ORTHOLOGUE AFUA_1G05850)-RELATED"/>
    <property type="match status" value="1"/>
</dbReference>
<proteinExistence type="predicted"/>
<dbReference type="PIRSF" id="PIRSF036794">
    <property type="entry name" value="UCP_erythr_ester"/>
    <property type="match status" value="1"/>
</dbReference>
<dbReference type="GO" id="GO:0004719">
    <property type="term" value="F:protein-L-isoaspartate (D-aspartate) O-methyltransferase activity"/>
    <property type="evidence" value="ECO:0007669"/>
    <property type="project" value="UniProtKB-EC"/>
</dbReference>
<dbReference type="EMBL" id="CADCWD010000016">
    <property type="protein sequence ID" value="CAA9523997.1"/>
    <property type="molecule type" value="Genomic_DNA"/>
</dbReference>
<reference evidence="2" key="1">
    <citation type="submission" date="2020-02" db="EMBL/GenBank/DDBJ databases">
        <authorList>
            <person name="Meier V. D."/>
        </authorList>
    </citation>
    <scope>NUCLEOTIDE SEQUENCE</scope>
    <source>
        <strain evidence="2">AVDCRST_MAG23</strain>
    </source>
</reference>
<dbReference type="GO" id="GO:0046677">
    <property type="term" value="P:response to antibiotic"/>
    <property type="evidence" value="ECO:0007669"/>
    <property type="project" value="InterPro"/>
</dbReference>
<organism evidence="2">
    <name type="scientific">uncultured Sphingosinicella sp</name>
    <dbReference type="NCBI Taxonomy" id="478748"/>
    <lineage>
        <taxon>Bacteria</taxon>
        <taxon>Pseudomonadati</taxon>
        <taxon>Pseudomonadota</taxon>
        <taxon>Alphaproteobacteria</taxon>
        <taxon>Sphingomonadales</taxon>
        <taxon>Sphingosinicellaceae</taxon>
        <taxon>Sphingosinicella</taxon>
        <taxon>environmental samples</taxon>
    </lineage>
</organism>
<name>A0A6J4TIE3_9SPHN</name>
<protein>
    <submittedName>
        <fullName evidence="2">Protein-L-isoaspartate O-methyltransferase</fullName>
        <ecNumber evidence="2">2.1.1.77</ecNumber>
    </submittedName>
</protein>
<dbReference type="Gene3D" id="3.30.1870.10">
    <property type="entry name" value="EreA-like, domain 2"/>
    <property type="match status" value="1"/>
</dbReference>
<feature type="chain" id="PRO_5026865962" evidence="1">
    <location>
        <begin position="29"/>
        <end position="454"/>
    </location>
</feature>
<dbReference type="AlphaFoldDB" id="A0A6J4TIE3"/>
<dbReference type="PANTHER" id="PTHR31299">
    <property type="entry name" value="ESTERASE, PUTATIVE (AFU_ORTHOLOGUE AFUA_1G05850)-RELATED"/>
    <property type="match status" value="1"/>
</dbReference>
<dbReference type="Pfam" id="PF05139">
    <property type="entry name" value="Erythro_esteras"/>
    <property type="match status" value="1"/>
</dbReference>
<dbReference type="GO" id="GO:0032259">
    <property type="term" value="P:methylation"/>
    <property type="evidence" value="ECO:0007669"/>
    <property type="project" value="UniProtKB-KW"/>
</dbReference>
<keyword evidence="1" id="KW-0732">Signal</keyword>
<feature type="signal peptide" evidence="1">
    <location>
        <begin position="1"/>
        <end position="28"/>
    </location>
</feature>
<accession>A0A6J4TIE3</accession>
<evidence type="ECO:0000256" key="1">
    <source>
        <dbReference type="SAM" id="SignalP"/>
    </source>
</evidence>
<dbReference type="InterPro" id="IPR007815">
    <property type="entry name" value="Emycin_Estase"/>
</dbReference>
<dbReference type="Gene3D" id="3.40.1660.10">
    <property type="entry name" value="EreA-like (biosynthetic domain)"/>
    <property type="match status" value="1"/>
</dbReference>